<evidence type="ECO:0000313" key="2">
    <source>
        <dbReference type="Proteomes" id="UP000664357"/>
    </source>
</evidence>
<keyword evidence="2" id="KW-1185">Reference proteome</keyword>
<reference evidence="1 2" key="1">
    <citation type="submission" date="2021-03" db="EMBL/GenBank/DDBJ databases">
        <authorList>
            <person name="Gilmore M.S."/>
            <person name="Schwartzman J."/>
            <person name="Van Tyne D."/>
            <person name="Martin M."/>
            <person name="Earl A.M."/>
            <person name="Manson A.L."/>
            <person name="Straub T."/>
            <person name="Salamzade R."/>
            <person name="Saavedra J."/>
            <person name="Lebreton F."/>
            <person name="Prichula J."/>
            <person name="Schaufler K."/>
            <person name="Gaca A."/>
            <person name="Sgardioli B."/>
            <person name="Wagenaar J."/>
            <person name="Strong T."/>
        </authorList>
    </citation>
    <scope>NUCLEOTIDE SEQUENCE [LARGE SCALE GENOMIC DNA]</scope>
    <source>
        <strain evidence="1 2">665A</strain>
    </source>
</reference>
<protein>
    <submittedName>
        <fullName evidence="1">Uncharacterized protein</fullName>
    </submittedName>
</protein>
<sequence>MDSFIYLSTKYYALAEEVDIGERDLADCQDWEKEVVAIIINYWGHSEDYILLPDRYKINEYSIIEDFITQ</sequence>
<proteinExistence type="predicted"/>
<dbReference type="Proteomes" id="UP000664357">
    <property type="component" value="Unassembled WGS sequence"/>
</dbReference>
<gene>
    <name evidence="1" type="ORF">JZO67_001661</name>
</gene>
<reference evidence="1 2" key="2">
    <citation type="submission" date="2024-02" db="EMBL/GenBank/DDBJ databases">
        <title>The Genome Sequence of Enterococcus sp. DIV0159.</title>
        <authorList>
            <person name="Earl A."/>
            <person name="Manson A."/>
            <person name="Gilmore M."/>
            <person name="Sanders J."/>
            <person name="Shea T."/>
            <person name="Howe W."/>
            <person name="Livny J."/>
            <person name="Cuomo C."/>
            <person name="Neafsey D."/>
            <person name="Birren B."/>
        </authorList>
    </citation>
    <scope>NUCLEOTIDE SEQUENCE [LARGE SCALE GENOMIC DNA]</scope>
    <source>
        <strain evidence="1 2">665A</strain>
    </source>
</reference>
<comment type="caution">
    <text evidence="1">The sequence shown here is derived from an EMBL/GenBank/DDBJ whole genome shotgun (WGS) entry which is preliminary data.</text>
</comment>
<evidence type="ECO:0000313" key="1">
    <source>
        <dbReference type="EMBL" id="MEO1769710.1"/>
    </source>
</evidence>
<name>A0ABV0EM50_9ENTE</name>
<dbReference type="EMBL" id="JAFREL020000001">
    <property type="protein sequence ID" value="MEO1769710.1"/>
    <property type="molecule type" value="Genomic_DNA"/>
</dbReference>
<accession>A0ABV0EM50</accession>
<organism evidence="1 2">
    <name type="scientific">Candidatus Enterococcus ferrettii</name>
    <dbReference type="NCBI Taxonomy" id="2815324"/>
    <lineage>
        <taxon>Bacteria</taxon>
        <taxon>Bacillati</taxon>
        <taxon>Bacillota</taxon>
        <taxon>Bacilli</taxon>
        <taxon>Lactobacillales</taxon>
        <taxon>Enterococcaceae</taxon>
        <taxon>Enterococcus</taxon>
    </lineage>
</organism>